<name>Q2W250_PARM1</name>
<keyword evidence="2" id="KW-1185">Reference proteome</keyword>
<organism evidence="1 2">
    <name type="scientific">Paramagnetospirillum magneticum (strain ATCC 700264 / AMB-1)</name>
    <name type="common">Magnetospirillum magneticum</name>
    <dbReference type="NCBI Taxonomy" id="342108"/>
    <lineage>
        <taxon>Bacteria</taxon>
        <taxon>Pseudomonadati</taxon>
        <taxon>Pseudomonadota</taxon>
        <taxon>Alphaproteobacteria</taxon>
        <taxon>Rhodospirillales</taxon>
        <taxon>Magnetospirillaceae</taxon>
        <taxon>Paramagnetospirillum</taxon>
    </lineage>
</organism>
<dbReference type="KEGG" id="mag:amb3271"/>
<protein>
    <submittedName>
        <fullName evidence="1">Uncharacterized protein</fullName>
    </submittedName>
</protein>
<accession>Q2W250</accession>
<dbReference type="EMBL" id="AP007255">
    <property type="protein sequence ID" value="BAE52075.1"/>
    <property type="molecule type" value="Genomic_DNA"/>
</dbReference>
<dbReference type="HOGENOM" id="CLU_171018_0_0_5"/>
<dbReference type="STRING" id="342108.amb3271"/>
<proteinExistence type="predicted"/>
<gene>
    <name evidence="1" type="ordered locus">amb3271</name>
</gene>
<dbReference type="AlphaFoldDB" id="Q2W250"/>
<evidence type="ECO:0000313" key="2">
    <source>
        <dbReference type="Proteomes" id="UP000007058"/>
    </source>
</evidence>
<sequence>MGRIIINPVKEIDMKIKQTLMVMMVAAMLTPAPIALAQSGPIDKAYEDGKAAEISSVKLRLATQSATVAVQELNEAEGSLRRLKEAKASDLRRKIATELEMAITRLKIAAGGQ</sequence>
<reference evidence="1 2" key="1">
    <citation type="journal article" date="2005" name="DNA Res.">
        <title>Complete genome sequence of the facultative anaerobic magnetotactic bacterium Magnetospirillum sp. strain AMB-1.</title>
        <authorList>
            <person name="Matsunaga T."/>
            <person name="Okamura Y."/>
            <person name="Fukuda Y."/>
            <person name="Wahyudi A.T."/>
            <person name="Murase Y."/>
            <person name="Takeyama H."/>
        </authorList>
    </citation>
    <scope>NUCLEOTIDE SEQUENCE [LARGE SCALE GENOMIC DNA]</scope>
    <source>
        <strain evidence="2">ATCC 700264 / AMB-1</strain>
    </source>
</reference>
<dbReference type="Proteomes" id="UP000007058">
    <property type="component" value="Chromosome"/>
</dbReference>
<evidence type="ECO:0000313" key="1">
    <source>
        <dbReference type="EMBL" id="BAE52075.1"/>
    </source>
</evidence>